<evidence type="ECO:0000256" key="4">
    <source>
        <dbReference type="ARBA" id="ARBA00023136"/>
    </source>
</evidence>
<evidence type="ECO:0000313" key="9">
    <source>
        <dbReference type="Proteomes" id="UP001219525"/>
    </source>
</evidence>
<keyword evidence="7" id="KW-0732">Signal</keyword>
<dbReference type="PANTHER" id="PTHR15549:SF30">
    <property type="entry name" value="MID2 DOMAIN-CONTAINING PROTEIN"/>
    <property type="match status" value="1"/>
</dbReference>
<comment type="subcellular location">
    <subcellularLocation>
        <location evidence="1">Membrane</location>
        <topology evidence="1">Single-pass membrane protein</topology>
    </subcellularLocation>
</comment>
<evidence type="ECO:0000256" key="1">
    <source>
        <dbReference type="ARBA" id="ARBA00004167"/>
    </source>
</evidence>
<keyword evidence="4 6" id="KW-0472">Membrane</keyword>
<feature type="compositionally biased region" description="Polar residues" evidence="5">
    <location>
        <begin position="303"/>
        <end position="316"/>
    </location>
</feature>
<feature type="region of interest" description="Disordered" evidence="5">
    <location>
        <begin position="277"/>
        <end position="366"/>
    </location>
</feature>
<feature type="region of interest" description="Disordered" evidence="5">
    <location>
        <begin position="176"/>
        <end position="199"/>
    </location>
</feature>
<evidence type="ECO:0000256" key="2">
    <source>
        <dbReference type="ARBA" id="ARBA00022692"/>
    </source>
</evidence>
<feature type="chain" id="PRO_5042109263" evidence="7">
    <location>
        <begin position="21"/>
        <end position="521"/>
    </location>
</feature>
<proteinExistence type="predicted"/>
<keyword evidence="9" id="KW-1185">Reference proteome</keyword>
<protein>
    <submittedName>
        <fullName evidence="8">Uncharacterized protein</fullName>
    </submittedName>
</protein>
<reference evidence="8" key="1">
    <citation type="submission" date="2023-03" db="EMBL/GenBank/DDBJ databases">
        <title>Massive genome expansion in bonnet fungi (Mycena s.s.) driven by repeated elements and novel gene families across ecological guilds.</title>
        <authorList>
            <consortium name="Lawrence Berkeley National Laboratory"/>
            <person name="Harder C.B."/>
            <person name="Miyauchi S."/>
            <person name="Viragh M."/>
            <person name="Kuo A."/>
            <person name="Thoen E."/>
            <person name="Andreopoulos B."/>
            <person name="Lu D."/>
            <person name="Skrede I."/>
            <person name="Drula E."/>
            <person name="Henrissat B."/>
            <person name="Morin E."/>
            <person name="Kohler A."/>
            <person name="Barry K."/>
            <person name="LaButti K."/>
            <person name="Morin E."/>
            <person name="Salamov A."/>
            <person name="Lipzen A."/>
            <person name="Mereny Z."/>
            <person name="Hegedus B."/>
            <person name="Baldrian P."/>
            <person name="Stursova M."/>
            <person name="Weitz H."/>
            <person name="Taylor A."/>
            <person name="Grigoriev I.V."/>
            <person name="Nagy L.G."/>
            <person name="Martin F."/>
            <person name="Kauserud H."/>
        </authorList>
    </citation>
    <scope>NUCLEOTIDE SEQUENCE</scope>
    <source>
        <strain evidence="8">9144</strain>
    </source>
</reference>
<accession>A0AAD6V9D0</accession>
<dbReference type="GO" id="GO:0071944">
    <property type="term" value="C:cell periphery"/>
    <property type="evidence" value="ECO:0007669"/>
    <property type="project" value="UniProtKB-ARBA"/>
</dbReference>
<dbReference type="PANTHER" id="PTHR15549">
    <property type="entry name" value="PAIRED IMMUNOGLOBULIN-LIKE TYPE 2 RECEPTOR"/>
    <property type="match status" value="1"/>
</dbReference>
<feature type="signal peptide" evidence="7">
    <location>
        <begin position="1"/>
        <end position="20"/>
    </location>
</feature>
<evidence type="ECO:0000256" key="6">
    <source>
        <dbReference type="SAM" id="Phobius"/>
    </source>
</evidence>
<name>A0AAD6V9D0_9AGAR</name>
<evidence type="ECO:0000313" key="8">
    <source>
        <dbReference type="EMBL" id="KAJ7203113.1"/>
    </source>
</evidence>
<sequence>MLAILTLAASIALWPPLVVGQANRTVDDFSPQITYTPASAVTHGNLTGFDISKLYNGTISIINATELDSVNMTMKFTGSAVWLFLAKPQMNDSYGNAYNIYLDGEAVDDEGGFDLTTDAEYANLAYSNPSLHLGPHTVTLETPSGLNYFDYAVFTSNNPTPETTIPPIHSASSPASAAIGGASATGNTKPPIGSPSQPADALKKMSLLVPIVGAAAGVVVVAAGIVALLLCKRRRARAQRAKPQYGNGRVYGAQGAGGAQPPDMAMAQASDAMLLRAQSSQQSMSASTQEYNHLPNPYAAHGQPQNAYPPSQSTYPPQAYPPSGQQLAPYARSDYPAQPYGAPSPSSPQPSVYSPSSPYSSSHTHPEMAAAQYDPASNTLAYVPSAEQEPQLQRMLSEQRAVQAEYARPDPSQWGDEKAAMRRNASAGAPAAGPYVMNPGSPDNGTGPGVGRSWTTRTARGNGDAYPAPPPGAYEHAQARDAAALSTIAAEMVALRAHVARLEGHGQRVEEDGFGAPPAYD</sequence>
<dbReference type="AlphaFoldDB" id="A0AAD6V9D0"/>
<feature type="compositionally biased region" description="Low complexity" evidence="5">
    <location>
        <begin position="176"/>
        <end position="186"/>
    </location>
</feature>
<feature type="region of interest" description="Disordered" evidence="5">
    <location>
        <begin position="237"/>
        <end position="264"/>
    </location>
</feature>
<keyword evidence="2 6" id="KW-0812">Transmembrane</keyword>
<dbReference type="InterPro" id="IPR051694">
    <property type="entry name" value="Immunoregulatory_rcpt-like"/>
</dbReference>
<gene>
    <name evidence="8" type="ORF">GGX14DRAFT_462074</name>
</gene>
<organism evidence="8 9">
    <name type="scientific">Mycena pura</name>
    <dbReference type="NCBI Taxonomy" id="153505"/>
    <lineage>
        <taxon>Eukaryota</taxon>
        <taxon>Fungi</taxon>
        <taxon>Dikarya</taxon>
        <taxon>Basidiomycota</taxon>
        <taxon>Agaricomycotina</taxon>
        <taxon>Agaricomycetes</taxon>
        <taxon>Agaricomycetidae</taxon>
        <taxon>Agaricales</taxon>
        <taxon>Marasmiineae</taxon>
        <taxon>Mycenaceae</taxon>
        <taxon>Mycena</taxon>
    </lineage>
</organism>
<keyword evidence="3 6" id="KW-1133">Transmembrane helix</keyword>
<evidence type="ECO:0000256" key="3">
    <source>
        <dbReference type="ARBA" id="ARBA00022989"/>
    </source>
</evidence>
<evidence type="ECO:0000256" key="5">
    <source>
        <dbReference type="SAM" id="MobiDB-lite"/>
    </source>
</evidence>
<dbReference type="Gene3D" id="2.60.120.260">
    <property type="entry name" value="Galactose-binding domain-like"/>
    <property type="match status" value="1"/>
</dbReference>
<dbReference type="EMBL" id="JARJCW010000052">
    <property type="protein sequence ID" value="KAJ7203113.1"/>
    <property type="molecule type" value="Genomic_DNA"/>
</dbReference>
<feature type="transmembrane region" description="Helical" evidence="6">
    <location>
        <begin position="207"/>
        <end position="230"/>
    </location>
</feature>
<dbReference type="GO" id="GO:0016020">
    <property type="term" value="C:membrane"/>
    <property type="evidence" value="ECO:0007669"/>
    <property type="project" value="UniProtKB-SubCell"/>
</dbReference>
<feature type="compositionally biased region" description="Low complexity" evidence="5">
    <location>
        <begin position="335"/>
        <end position="362"/>
    </location>
</feature>
<dbReference type="Proteomes" id="UP001219525">
    <property type="component" value="Unassembled WGS sequence"/>
</dbReference>
<comment type="caution">
    <text evidence="8">The sequence shown here is derived from an EMBL/GenBank/DDBJ whole genome shotgun (WGS) entry which is preliminary data.</text>
</comment>
<evidence type="ECO:0000256" key="7">
    <source>
        <dbReference type="SAM" id="SignalP"/>
    </source>
</evidence>
<feature type="region of interest" description="Disordered" evidence="5">
    <location>
        <begin position="399"/>
        <end position="478"/>
    </location>
</feature>
<feature type="compositionally biased region" description="Low complexity" evidence="5">
    <location>
        <begin position="277"/>
        <end position="289"/>
    </location>
</feature>